<feature type="domain" description="Pyridoxamine 5'-phosphate oxidase N-terminal" evidence="2">
    <location>
        <begin position="9"/>
        <end position="139"/>
    </location>
</feature>
<dbReference type="GO" id="GO:0016627">
    <property type="term" value="F:oxidoreductase activity, acting on the CH-CH group of donors"/>
    <property type="evidence" value="ECO:0007669"/>
    <property type="project" value="TreeGrafter"/>
</dbReference>
<dbReference type="Pfam" id="PF01243">
    <property type="entry name" value="PNPOx_N"/>
    <property type="match status" value="1"/>
</dbReference>
<gene>
    <name evidence="3" type="ORF">DFJ69_0233</name>
</gene>
<comment type="caution">
    <text evidence="3">The sequence shown here is derived from an EMBL/GenBank/DDBJ whole genome shotgun (WGS) entry which is preliminary data.</text>
</comment>
<dbReference type="GO" id="GO:0005829">
    <property type="term" value="C:cytosol"/>
    <property type="evidence" value="ECO:0007669"/>
    <property type="project" value="TreeGrafter"/>
</dbReference>
<dbReference type="GO" id="GO:0070967">
    <property type="term" value="F:coenzyme F420 binding"/>
    <property type="evidence" value="ECO:0007669"/>
    <property type="project" value="TreeGrafter"/>
</dbReference>
<evidence type="ECO:0000313" key="4">
    <source>
        <dbReference type="Proteomes" id="UP000256661"/>
    </source>
</evidence>
<dbReference type="InterPro" id="IPR052019">
    <property type="entry name" value="F420H2_bilvrd_red/Heme_oxyg"/>
</dbReference>
<reference evidence="3 4" key="1">
    <citation type="submission" date="2018-08" db="EMBL/GenBank/DDBJ databases">
        <title>Sequencing the genomes of 1000 actinobacteria strains.</title>
        <authorList>
            <person name="Klenk H.-P."/>
        </authorList>
    </citation>
    <scope>NUCLEOTIDE SEQUENCE [LARGE SCALE GENOMIC DNA]</scope>
    <source>
        <strain evidence="3 4">DSM 43927</strain>
    </source>
</reference>
<dbReference type="PANTHER" id="PTHR35176">
    <property type="entry name" value="HEME OXYGENASE HI_0854-RELATED"/>
    <property type="match status" value="1"/>
</dbReference>
<dbReference type="AlphaFoldDB" id="A0A3D9SQK1"/>
<dbReference type="InterPro" id="IPR012349">
    <property type="entry name" value="Split_barrel_FMN-bd"/>
</dbReference>
<dbReference type="Gene3D" id="2.30.110.10">
    <property type="entry name" value="Electron Transport, Fmn-binding Protein, Chain A"/>
    <property type="match status" value="1"/>
</dbReference>
<keyword evidence="1" id="KW-0560">Oxidoreductase</keyword>
<name>A0A3D9SQK1_9ACTN</name>
<dbReference type="EMBL" id="QTTT01000001">
    <property type="protein sequence ID" value="REE94864.1"/>
    <property type="molecule type" value="Genomic_DNA"/>
</dbReference>
<proteinExistence type="predicted"/>
<accession>A0A3D9SQK1</accession>
<evidence type="ECO:0000313" key="3">
    <source>
        <dbReference type="EMBL" id="REE94864.1"/>
    </source>
</evidence>
<protein>
    <submittedName>
        <fullName evidence="3">PPOX class probable F420-dependent enzyme</fullName>
    </submittedName>
</protein>
<dbReference type="InterPro" id="IPR011576">
    <property type="entry name" value="Pyridox_Oxase_N"/>
</dbReference>
<sequence>MANDHDATLEKLLLDRDLGVLATLGRDGRPQLSNINFHYDPDRSLVRISIVENSAKARNLARDPRASLHVTTPDGWSFVVAEGTAELTPVAAARDDATVEELIDVYRSIVGDHPDWDDYRRAMVEDRRLVIRLRVERLYGRPAA</sequence>
<dbReference type="PANTHER" id="PTHR35176:SF2">
    <property type="entry name" value="F420H(2)-DEPENDENT REDUCTASE RV1155"/>
    <property type="match status" value="1"/>
</dbReference>
<evidence type="ECO:0000259" key="2">
    <source>
        <dbReference type="Pfam" id="PF01243"/>
    </source>
</evidence>
<organism evidence="3 4">
    <name type="scientific">Thermomonospora umbrina</name>
    <dbReference type="NCBI Taxonomy" id="111806"/>
    <lineage>
        <taxon>Bacteria</taxon>
        <taxon>Bacillati</taxon>
        <taxon>Actinomycetota</taxon>
        <taxon>Actinomycetes</taxon>
        <taxon>Streptosporangiales</taxon>
        <taxon>Thermomonosporaceae</taxon>
        <taxon>Thermomonospora</taxon>
    </lineage>
</organism>
<dbReference type="InterPro" id="IPR019920">
    <property type="entry name" value="F420-binding_dom_put"/>
</dbReference>
<dbReference type="RefSeq" id="WP_116020752.1">
    <property type="nucleotide sequence ID" value="NZ_QTTT01000001.1"/>
</dbReference>
<evidence type="ECO:0000256" key="1">
    <source>
        <dbReference type="ARBA" id="ARBA00023002"/>
    </source>
</evidence>
<keyword evidence="4" id="KW-1185">Reference proteome</keyword>
<dbReference type="SUPFAM" id="SSF50475">
    <property type="entry name" value="FMN-binding split barrel"/>
    <property type="match status" value="1"/>
</dbReference>
<dbReference type="NCBIfam" id="TIGR03618">
    <property type="entry name" value="Rv1155_F420"/>
    <property type="match status" value="1"/>
</dbReference>
<dbReference type="OrthoDB" id="1094370at2"/>
<dbReference type="Proteomes" id="UP000256661">
    <property type="component" value="Unassembled WGS sequence"/>
</dbReference>